<protein>
    <recommendedName>
        <fullName evidence="3">DUF1223-domain-containing protein</fullName>
    </recommendedName>
</protein>
<sequence>MSSFFNLFRKKKVPLACMMSMDEDHHHTDGHLADTTSEETSACFVEIMPLSVVELFQSQGCKSCPPALPAIQAATNNPNLLLLTFDVTYWNPSSGWTDTFGNTQFDSRQKQYATKMGKKGLFTPQIIVDGNSESLGATQDQINETIMKAMQFRNSMTWALGIDLVGNELRLAADMPEADMIYDVIIVKYDPALQTIKPDKGPNKRVKIPHRNVVKELMKVGEWAGGITSIQLPPFKRDGLEKVAFVQGGLGGPIIAALKL</sequence>
<dbReference type="PANTHER" id="PTHR36057:SF1">
    <property type="entry name" value="LIPOPROTEIN LIPID ATTACHMENT SITE-LIKE PROTEIN, PUTATIVE (DUF1223)-RELATED"/>
    <property type="match status" value="1"/>
</dbReference>
<dbReference type="Pfam" id="PF06764">
    <property type="entry name" value="DUF1223"/>
    <property type="match status" value="1"/>
</dbReference>
<evidence type="ECO:0008006" key="3">
    <source>
        <dbReference type="Google" id="ProtNLM"/>
    </source>
</evidence>
<dbReference type="InterPro" id="IPR036249">
    <property type="entry name" value="Thioredoxin-like_sf"/>
</dbReference>
<dbReference type="InterPro" id="IPR010634">
    <property type="entry name" value="DUF1223"/>
</dbReference>
<comment type="caution">
    <text evidence="1">The sequence shown here is derived from an EMBL/GenBank/DDBJ whole genome shotgun (WGS) entry which is preliminary data.</text>
</comment>
<proteinExistence type="predicted"/>
<evidence type="ECO:0000313" key="1">
    <source>
        <dbReference type="EMBL" id="KAJ9602094.1"/>
    </source>
</evidence>
<accession>A0AA38WVR2</accession>
<reference evidence="1" key="1">
    <citation type="submission" date="2022-10" db="EMBL/GenBank/DDBJ databases">
        <title>Culturing micro-colonial fungi from biological soil crusts in the Mojave desert and describing Neophaeococcomyces mojavensis, and introducing the new genera and species Taxawa tesnikishii.</title>
        <authorList>
            <person name="Kurbessoian T."/>
            <person name="Stajich J.E."/>
        </authorList>
    </citation>
    <scope>NUCLEOTIDE SEQUENCE</scope>
    <source>
        <strain evidence="1">TK_41</strain>
    </source>
</reference>
<evidence type="ECO:0000313" key="2">
    <source>
        <dbReference type="Proteomes" id="UP001172673"/>
    </source>
</evidence>
<dbReference type="EMBL" id="JAPDRK010000029">
    <property type="protein sequence ID" value="KAJ9602094.1"/>
    <property type="molecule type" value="Genomic_DNA"/>
</dbReference>
<dbReference type="Proteomes" id="UP001172673">
    <property type="component" value="Unassembled WGS sequence"/>
</dbReference>
<gene>
    <name evidence="1" type="ORF">H2200_013454</name>
</gene>
<dbReference type="SUPFAM" id="SSF52833">
    <property type="entry name" value="Thioredoxin-like"/>
    <property type="match status" value="1"/>
</dbReference>
<organism evidence="1 2">
    <name type="scientific">Cladophialophora chaetospira</name>
    <dbReference type="NCBI Taxonomy" id="386627"/>
    <lineage>
        <taxon>Eukaryota</taxon>
        <taxon>Fungi</taxon>
        <taxon>Dikarya</taxon>
        <taxon>Ascomycota</taxon>
        <taxon>Pezizomycotina</taxon>
        <taxon>Eurotiomycetes</taxon>
        <taxon>Chaetothyriomycetidae</taxon>
        <taxon>Chaetothyriales</taxon>
        <taxon>Herpotrichiellaceae</taxon>
        <taxon>Cladophialophora</taxon>
    </lineage>
</organism>
<dbReference type="AlphaFoldDB" id="A0AA38WVR2"/>
<keyword evidence="2" id="KW-1185">Reference proteome</keyword>
<dbReference type="PANTHER" id="PTHR36057">
    <property type="match status" value="1"/>
</dbReference>
<name>A0AA38WVR2_9EURO</name>